<protein>
    <submittedName>
        <fullName evidence="1">Uncharacterized protein</fullName>
    </submittedName>
</protein>
<dbReference type="GeneID" id="63742008"/>
<dbReference type="EMBL" id="AZHE01000032">
    <property type="protein sequence ID" value="KHN94647.1"/>
    <property type="molecule type" value="Genomic_DNA"/>
</dbReference>
<reference evidence="1 2" key="1">
    <citation type="journal article" date="2014" name="Proc. Natl. Acad. Sci. U.S.A.">
        <title>Trajectory and genomic determinants of fungal-pathogen speciation and host adaptation.</title>
        <authorList>
            <person name="Hu X."/>
            <person name="Xiao G."/>
            <person name="Zheng P."/>
            <person name="Shang Y."/>
            <person name="Su Y."/>
            <person name="Zhang X."/>
            <person name="Liu X."/>
            <person name="Zhan S."/>
            <person name="St Leger R.J."/>
            <person name="Wang C."/>
        </authorList>
    </citation>
    <scope>NUCLEOTIDE SEQUENCE [LARGE SCALE GENOMIC DNA]</scope>
    <source>
        <strain evidence="1 2">ARSEF 1941</strain>
    </source>
</reference>
<evidence type="ECO:0000313" key="1">
    <source>
        <dbReference type="EMBL" id="KHN94647.1"/>
    </source>
</evidence>
<dbReference type="Proteomes" id="UP000030816">
    <property type="component" value="Unassembled WGS sequence"/>
</dbReference>
<dbReference type="RefSeq" id="XP_040675713.1">
    <property type="nucleotide sequence ID" value="XM_040826351.1"/>
</dbReference>
<keyword evidence="2" id="KW-1185">Reference proteome</keyword>
<dbReference type="HOGENOM" id="CLU_1570995_0_0_1"/>
<evidence type="ECO:0000313" key="2">
    <source>
        <dbReference type="Proteomes" id="UP000030816"/>
    </source>
</evidence>
<dbReference type="AlphaFoldDB" id="A0A0B2WMC7"/>
<name>A0A0B2WMC7_METAS</name>
<sequence>MAFLAPLTQPLLVRLPVPLAAGRRLGPNARPHFEPVHNPLRVGAVQSRPAQRIARLAALMEDPRVVPRPGVLPNPDGDALAGPPPLAARGVGALEAAHDGGVVVFDVAGLLVGRVKGETEPVPRQEMRYLVVEVREHGPGLGPWRHCRCRRCRRCRRCFRMPKGCAVAKR</sequence>
<organism evidence="1 2">
    <name type="scientific">Metarhizium album (strain ARSEF 1941)</name>
    <dbReference type="NCBI Taxonomy" id="1081103"/>
    <lineage>
        <taxon>Eukaryota</taxon>
        <taxon>Fungi</taxon>
        <taxon>Dikarya</taxon>
        <taxon>Ascomycota</taxon>
        <taxon>Pezizomycotina</taxon>
        <taxon>Sordariomycetes</taxon>
        <taxon>Hypocreomycetidae</taxon>
        <taxon>Hypocreales</taxon>
        <taxon>Clavicipitaceae</taxon>
        <taxon>Metarhizium</taxon>
    </lineage>
</organism>
<gene>
    <name evidence="1" type="ORF">MAM_07553</name>
</gene>
<accession>A0A0B2WMC7</accession>
<comment type="caution">
    <text evidence="1">The sequence shown here is derived from an EMBL/GenBank/DDBJ whole genome shotgun (WGS) entry which is preliminary data.</text>
</comment>
<proteinExistence type="predicted"/>